<evidence type="ECO:0000256" key="1">
    <source>
        <dbReference type="ARBA" id="ARBA00022763"/>
    </source>
</evidence>
<dbReference type="SMART" id="SM01009">
    <property type="entry name" value="AlkA_N"/>
    <property type="match status" value="1"/>
</dbReference>
<dbReference type="SMART" id="SM00342">
    <property type="entry name" value="HTH_ARAC"/>
    <property type="match status" value="1"/>
</dbReference>
<dbReference type="Pfam" id="PF12833">
    <property type="entry name" value="HTH_18"/>
    <property type="match status" value="1"/>
</dbReference>
<proteinExistence type="predicted"/>
<dbReference type="HOGENOM" id="CLU_000445_72_6_11"/>
<dbReference type="GO" id="GO:0008725">
    <property type="term" value="F:DNA-3-methyladenine glycosylase activity"/>
    <property type="evidence" value="ECO:0007669"/>
    <property type="project" value="TreeGrafter"/>
</dbReference>
<dbReference type="STRING" id="288705.RSal33209_0795"/>
<dbReference type="InterPro" id="IPR010316">
    <property type="entry name" value="AlkA_N"/>
</dbReference>
<dbReference type="KEGG" id="rsa:RSal33209_0795"/>
<dbReference type="GO" id="GO:0043565">
    <property type="term" value="F:sequence-specific DNA binding"/>
    <property type="evidence" value="ECO:0007669"/>
    <property type="project" value="InterPro"/>
</dbReference>
<dbReference type="SUPFAM" id="SSF46689">
    <property type="entry name" value="Homeodomain-like"/>
    <property type="match status" value="1"/>
</dbReference>
<dbReference type="PROSITE" id="PS00041">
    <property type="entry name" value="HTH_ARAC_FAMILY_1"/>
    <property type="match status" value="1"/>
</dbReference>
<dbReference type="GO" id="GO:0032131">
    <property type="term" value="F:alkylated DNA binding"/>
    <property type="evidence" value="ECO:0007669"/>
    <property type="project" value="TreeGrafter"/>
</dbReference>
<dbReference type="Gene3D" id="1.10.1670.10">
    <property type="entry name" value="Helix-hairpin-Helix base-excision DNA repair enzymes (C-terminal)"/>
    <property type="match status" value="1"/>
</dbReference>
<dbReference type="InterPro" id="IPR051912">
    <property type="entry name" value="Alkylbase_DNA_Glycosylase/TA"/>
</dbReference>
<evidence type="ECO:0000256" key="2">
    <source>
        <dbReference type="ARBA" id="ARBA00023015"/>
    </source>
</evidence>
<keyword evidence="3" id="KW-0238">DNA-binding</keyword>
<name>A9WQA2_RENSM</name>
<dbReference type="GO" id="GO:0006307">
    <property type="term" value="P:DNA alkylation repair"/>
    <property type="evidence" value="ECO:0007669"/>
    <property type="project" value="TreeGrafter"/>
</dbReference>
<dbReference type="PANTHER" id="PTHR43003:SF13">
    <property type="entry name" value="DNA-3-METHYLADENINE GLYCOSYLASE 2"/>
    <property type="match status" value="1"/>
</dbReference>
<dbReference type="Gene3D" id="1.10.10.60">
    <property type="entry name" value="Homeodomain-like"/>
    <property type="match status" value="1"/>
</dbReference>
<dbReference type="EMBL" id="CP000910">
    <property type="protein sequence ID" value="ABY22542.1"/>
    <property type="molecule type" value="Genomic_DNA"/>
</dbReference>
<dbReference type="PANTHER" id="PTHR43003">
    <property type="entry name" value="DNA-3-METHYLADENINE GLYCOSYLASE"/>
    <property type="match status" value="1"/>
</dbReference>
<dbReference type="SUPFAM" id="SSF55945">
    <property type="entry name" value="TATA-box binding protein-like"/>
    <property type="match status" value="1"/>
</dbReference>
<dbReference type="Pfam" id="PF06029">
    <property type="entry name" value="AlkA_N"/>
    <property type="match status" value="1"/>
</dbReference>
<dbReference type="Gene3D" id="3.30.310.20">
    <property type="entry name" value="DNA-3-methyladenine glycosylase AlkA, N-terminal domain"/>
    <property type="match status" value="1"/>
</dbReference>
<dbReference type="InterPro" id="IPR037046">
    <property type="entry name" value="AlkA_N_sf"/>
</dbReference>
<dbReference type="InterPro" id="IPR011257">
    <property type="entry name" value="DNA_glycosylase"/>
</dbReference>
<dbReference type="GO" id="GO:0006285">
    <property type="term" value="P:base-excision repair, AP site formation"/>
    <property type="evidence" value="ECO:0007669"/>
    <property type="project" value="TreeGrafter"/>
</dbReference>
<dbReference type="eggNOG" id="COG2169">
    <property type="taxonomic scope" value="Bacteria"/>
</dbReference>
<dbReference type="InterPro" id="IPR009057">
    <property type="entry name" value="Homeodomain-like_sf"/>
</dbReference>
<keyword evidence="1" id="KW-0227">DNA damage</keyword>
<keyword evidence="4" id="KW-0804">Transcription</keyword>
<dbReference type="AlphaFoldDB" id="A9WQA2"/>
<dbReference type="GO" id="GO:0032993">
    <property type="term" value="C:protein-DNA complex"/>
    <property type="evidence" value="ECO:0007669"/>
    <property type="project" value="TreeGrafter"/>
</dbReference>
<dbReference type="GO" id="GO:0043916">
    <property type="term" value="F:DNA-7-methylguanine glycosylase activity"/>
    <property type="evidence" value="ECO:0007669"/>
    <property type="project" value="TreeGrafter"/>
</dbReference>
<evidence type="ECO:0000313" key="8">
    <source>
        <dbReference type="Proteomes" id="UP000002007"/>
    </source>
</evidence>
<dbReference type="SUPFAM" id="SSF48150">
    <property type="entry name" value="DNA-glycosylase"/>
    <property type="match status" value="1"/>
</dbReference>
<dbReference type="GO" id="GO:0005737">
    <property type="term" value="C:cytoplasm"/>
    <property type="evidence" value="ECO:0007669"/>
    <property type="project" value="TreeGrafter"/>
</dbReference>
<dbReference type="InterPro" id="IPR018062">
    <property type="entry name" value="HTH_AraC-typ_CS"/>
</dbReference>
<keyword evidence="2" id="KW-0805">Transcription regulation</keyword>
<dbReference type="InterPro" id="IPR018060">
    <property type="entry name" value="HTH_AraC"/>
</dbReference>
<dbReference type="PROSITE" id="PS01124">
    <property type="entry name" value="HTH_ARAC_FAMILY_2"/>
    <property type="match status" value="1"/>
</dbReference>
<protein>
    <submittedName>
        <fullName evidence="7">DNA methylation and regulatory protein ADA</fullName>
    </submittedName>
</protein>
<evidence type="ECO:0000256" key="3">
    <source>
        <dbReference type="ARBA" id="ARBA00023125"/>
    </source>
</evidence>
<accession>A9WQA2</accession>
<organism evidence="7 8">
    <name type="scientific">Renibacterium salmoninarum (strain ATCC 33209 / DSM 20767 / JCM 11484 / NBRC 15589 / NCIMB 2235)</name>
    <dbReference type="NCBI Taxonomy" id="288705"/>
    <lineage>
        <taxon>Bacteria</taxon>
        <taxon>Bacillati</taxon>
        <taxon>Actinomycetota</taxon>
        <taxon>Actinomycetes</taxon>
        <taxon>Micrococcales</taxon>
        <taxon>Micrococcaceae</taxon>
        <taxon>Renibacterium</taxon>
    </lineage>
</organism>
<dbReference type="GO" id="GO:0003700">
    <property type="term" value="F:DNA-binding transcription factor activity"/>
    <property type="evidence" value="ECO:0007669"/>
    <property type="project" value="InterPro"/>
</dbReference>
<dbReference type="eggNOG" id="COG0122">
    <property type="taxonomic scope" value="Bacteria"/>
</dbReference>
<keyword evidence="5" id="KW-0234">DNA repair</keyword>
<dbReference type="Proteomes" id="UP000002007">
    <property type="component" value="Chromosome"/>
</dbReference>
<dbReference type="Gene3D" id="1.10.340.30">
    <property type="entry name" value="Hypothetical protein, domain 2"/>
    <property type="match status" value="1"/>
</dbReference>
<evidence type="ECO:0000256" key="5">
    <source>
        <dbReference type="ARBA" id="ARBA00023204"/>
    </source>
</evidence>
<feature type="domain" description="HTH araC/xylS-type" evidence="6">
    <location>
        <begin position="1"/>
        <end position="96"/>
    </location>
</feature>
<sequence length="423" mass="45493">MRLISDGVVNRSGVDPLAGQLGYSVRQLNRILIAELGAGPLSLARAARAQTARALLTSTRMKFADIAFASGFSSIRQFNETVQQVFDLTPSQLRASSLKRSGTQSASAIPSSIGGTSLSLRLPLRPPYDHGIFAFLAARAVDGVEKAETASYARTVRLPHGTATITVRPPELPEELSPAERAHATNHLRLNATIEDLKDLPTLLSRVRRVFDLDADPIAVDDTLRPFMTGSIDSVPGIRLPGALDAAEMLLRAMVGQQITVVAARGQLHQLATLGTPIETSISGLNRIFPSAGQIAARGAEVLRGPQRRIESILNVMAALDSGLKIGVEDDMAALRTKLLPLNGIGPWTVNYLGMRLLGATDIFLDNDVAVRKGMAALDLNPEQTVAMSPWRSYATVHFWRSASTSVKRSTSVKKQQQKEPSA</sequence>
<keyword evidence="8" id="KW-1185">Reference proteome</keyword>
<gene>
    <name evidence="7" type="ordered locus">RSal33209_0795</name>
</gene>
<reference evidence="8" key="1">
    <citation type="journal article" date="2008" name="J. Bacteriol.">
        <title>Genome sequence of the fish pathogen Renibacterium salmoninarum suggests reductive evolution away from an environmental Arthrobacter ancestor.</title>
        <authorList>
            <person name="Wiens G.D."/>
            <person name="Rockey D.D."/>
            <person name="Wu Z."/>
            <person name="Chang J."/>
            <person name="Levy R."/>
            <person name="Crane S."/>
            <person name="Chen D.S."/>
            <person name="Capri G.R."/>
            <person name="Burnett J.R."/>
            <person name="Sudheesh P.S."/>
            <person name="Schipma M.J."/>
            <person name="Burd H."/>
            <person name="Bhattacharyya A."/>
            <person name="Rhodes L.D."/>
            <person name="Kaul R."/>
            <person name="Strom M.S."/>
        </authorList>
    </citation>
    <scope>NUCLEOTIDE SEQUENCE [LARGE SCALE GENOMIC DNA]</scope>
    <source>
        <strain evidence="8">ATCC 33209 / DSM 20767 / JCM 11484 / NBRC 15589 / NCIMB 2235</strain>
    </source>
</reference>
<dbReference type="InterPro" id="IPR023170">
    <property type="entry name" value="HhH_base_excis_C"/>
</dbReference>
<evidence type="ECO:0000313" key="7">
    <source>
        <dbReference type="EMBL" id="ABY22542.1"/>
    </source>
</evidence>
<evidence type="ECO:0000256" key="4">
    <source>
        <dbReference type="ARBA" id="ARBA00023163"/>
    </source>
</evidence>
<evidence type="ECO:0000259" key="6">
    <source>
        <dbReference type="PROSITE" id="PS01124"/>
    </source>
</evidence>